<dbReference type="InterPro" id="IPR029063">
    <property type="entry name" value="SAM-dependent_MTases_sf"/>
</dbReference>
<sequence length="293" mass="32855">MALVDFTPKKTIEHTPRWHTSKTYILHSDQAEAQRLKAQHAMLRDVYEGRIVLAPVTVVEKSEVLDVGTGSGAWAVEFLSTYPNALKVKVLCIDIGTRLFPQYPPANATFEVGNILDIPQEWNNRFSLVHQRLLVGALKSNEWEQAIQNIFRITAPSGWIQLTEAYIDKNIFSGGPASLKGMAIYDILAKTVGLDIFCTWRLEKILKEAGFTDIQAIRVTVPIGAWNGELSGRVARNMTNFFRGLKTPVLCNGGFGIVDNESEFDKLMDAMDEEWKKPGTSIDWHSYIGRKAV</sequence>
<dbReference type="GO" id="GO:0008168">
    <property type="term" value="F:methyltransferase activity"/>
    <property type="evidence" value="ECO:0007669"/>
    <property type="project" value="TreeGrafter"/>
</dbReference>
<reference evidence="2 3" key="1">
    <citation type="journal article" date="2020" name="ISME J.">
        <title>Uncovering the hidden diversity of litter-decomposition mechanisms in mushroom-forming fungi.</title>
        <authorList>
            <person name="Floudas D."/>
            <person name="Bentzer J."/>
            <person name="Ahren D."/>
            <person name="Johansson T."/>
            <person name="Persson P."/>
            <person name="Tunlid A."/>
        </authorList>
    </citation>
    <scope>NUCLEOTIDE SEQUENCE [LARGE SCALE GENOMIC DNA]</scope>
    <source>
        <strain evidence="2 3">CBS 101986</strain>
    </source>
</reference>
<gene>
    <name evidence="2" type="ORF">D9619_008521</name>
</gene>
<dbReference type="OrthoDB" id="184880at2759"/>
<dbReference type="Gene3D" id="3.40.50.150">
    <property type="entry name" value="Vaccinia Virus protein VP39"/>
    <property type="match status" value="1"/>
</dbReference>
<comment type="caution">
    <text evidence="2">The sequence shown here is derived from an EMBL/GenBank/DDBJ whole genome shotgun (WGS) entry which is preliminary data.</text>
</comment>
<keyword evidence="3" id="KW-1185">Reference proteome</keyword>
<organism evidence="2 3">
    <name type="scientific">Psilocybe cf. subviscida</name>
    <dbReference type="NCBI Taxonomy" id="2480587"/>
    <lineage>
        <taxon>Eukaryota</taxon>
        <taxon>Fungi</taxon>
        <taxon>Dikarya</taxon>
        <taxon>Basidiomycota</taxon>
        <taxon>Agaricomycotina</taxon>
        <taxon>Agaricomycetes</taxon>
        <taxon>Agaricomycetidae</taxon>
        <taxon>Agaricales</taxon>
        <taxon>Agaricineae</taxon>
        <taxon>Strophariaceae</taxon>
        <taxon>Psilocybe</taxon>
    </lineage>
</organism>
<evidence type="ECO:0000313" key="3">
    <source>
        <dbReference type="Proteomes" id="UP000567179"/>
    </source>
</evidence>
<dbReference type="PANTHER" id="PTHR43591">
    <property type="entry name" value="METHYLTRANSFERASE"/>
    <property type="match status" value="1"/>
</dbReference>
<dbReference type="Pfam" id="PF13649">
    <property type="entry name" value="Methyltransf_25"/>
    <property type="match status" value="1"/>
</dbReference>
<proteinExistence type="predicted"/>
<evidence type="ECO:0000259" key="1">
    <source>
        <dbReference type="Pfam" id="PF13649"/>
    </source>
</evidence>
<name>A0A8H5B9U3_9AGAR</name>
<protein>
    <recommendedName>
        <fullName evidence="1">Methyltransferase domain-containing protein</fullName>
    </recommendedName>
</protein>
<accession>A0A8H5B9U3</accession>
<dbReference type="Proteomes" id="UP000567179">
    <property type="component" value="Unassembled WGS sequence"/>
</dbReference>
<dbReference type="AlphaFoldDB" id="A0A8H5B9U3"/>
<dbReference type="InterPro" id="IPR041698">
    <property type="entry name" value="Methyltransf_25"/>
</dbReference>
<dbReference type="PANTHER" id="PTHR43591:SF24">
    <property type="entry name" value="2-METHOXY-6-POLYPRENYL-1,4-BENZOQUINOL METHYLASE, MITOCHONDRIAL"/>
    <property type="match status" value="1"/>
</dbReference>
<evidence type="ECO:0000313" key="2">
    <source>
        <dbReference type="EMBL" id="KAF5319384.1"/>
    </source>
</evidence>
<feature type="domain" description="Methyltransferase" evidence="1">
    <location>
        <begin position="64"/>
        <end position="158"/>
    </location>
</feature>
<dbReference type="SUPFAM" id="SSF53335">
    <property type="entry name" value="S-adenosyl-L-methionine-dependent methyltransferases"/>
    <property type="match status" value="1"/>
</dbReference>
<dbReference type="EMBL" id="JAACJJ010000029">
    <property type="protein sequence ID" value="KAF5319384.1"/>
    <property type="molecule type" value="Genomic_DNA"/>
</dbReference>
<dbReference type="CDD" id="cd02440">
    <property type="entry name" value="AdoMet_MTases"/>
    <property type="match status" value="1"/>
</dbReference>